<dbReference type="InterPro" id="IPR022551">
    <property type="entry name" value="BrxC"/>
</dbReference>
<gene>
    <name evidence="1" type="primary">ytxJ</name>
    <name evidence="1" type="ORF">GT003_19305</name>
</gene>
<name>A0A7X5BZW6_9BACL</name>
<sequence>MTAAADWEAAYVESFRRPVLIFKHSTECPISGGARDELSNWLEDAASLSLSPVMVLVPENRGVAMAIAEQLNLKHESPQLILVDGGKVSWHASHWQITYSALDEHLGTHCEKQHFVV</sequence>
<evidence type="ECO:0000313" key="1">
    <source>
        <dbReference type="EMBL" id="NBC71147.1"/>
    </source>
</evidence>
<dbReference type="Pfam" id="PF11009">
    <property type="entry name" value="BrxC"/>
    <property type="match status" value="1"/>
</dbReference>
<reference evidence="1 2" key="1">
    <citation type="submission" date="2020-01" db="EMBL/GenBank/DDBJ databases">
        <title>Paenibacillus soybeanensis sp. nov. isolated from the nodules of soybean (Glycine max(L.) Merr).</title>
        <authorList>
            <person name="Wang H."/>
        </authorList>
    </citation>
    <scope>NUCLEOTIDE SEQUENCE [LARGE SCALE GENOMIC DNA]</scope>
    <source>
        <strain evidence="1 2">DSM 23054</strain>
    </source>
</reference>
<dbReference type="OrthoDB" id="677051at2"/>
<protein>
    <submittedName>
        <fullName evidence="1">Bacillithiol system redox-active protein YtxJ</fullName>
    </submittedName>
</protein>
<keyword evidence="2" id="KW-1185">Reference proteome</keyword>
<proteinExistence type="predicted"/>
<evidence type="ECO:0000313" key="2">
    <source>
        <dbReference type="Proteomes" id="UP000558113"/>
    </source>
</evidence>
<dbReference type="AlphaFoldDB" id="A0A7X5BZW6"/>
<organism evidence="1 2">
    <name type="scientific">Paenibacillus sacheonensis</name>
    <dbReference type="NCBI Taxonomy" id="742054"/>
    <lineage>
        <taxon>Bacteria</taxon>
        <taxon>Bacillati</taxon>
        <taxon>Bacillota</taxon>
        <taxon>Bacilli</taxon>
        <taxon>Bacillales</taxon>
        <taxon>Paenibacillaceae</taxon>
        <taxon>Paenibacillus</taxon>
    </lineage>
</organism>
<dbReference type="NCBIfam" id="TIGR04019">
    <property type="entry name" value="B_thiol_YtxJ"/>
    <property type="match status" value="1"/>
</dbReference>
<dbReference type="EMBL" id="JAAAMU010000010">
    <property type="protein sequence ID" value="NBC71147.1"/>
    <property type="molecule type" value="Genomic_DNA"/>
</dbReference>
<dbReference type="Gene3D" id="3.40.30.10">
    <property type="entry name" value="Glutaredoxin"/>
    <property type="match status" value="1"/>
</dbReference>
<comment type="caution">
    <text evidence="1">The sequence shown here is derived from an EMBL/GenBank/DDBJ whole genome shotgun (WGS) entry which is preliminary data.</text>
</comment>
<accession>A0A7X5BZW6</accession>
<dbReference type="Proteomes" id="UP000558113">
    <property type="component" value="Unassembled WGS sequence"/>
</dbReference>